<dbReference type="PROSITE" id="PS00615">
    <property type="entry name" value="C_TYPE_LECTIN_1"/>
    <property type="match status" value="1"/>
</dbReference>
<gene>
    <name evidence="7" type="ORF">VZT92_008709</name>
</gene>
<dbReference type="InterPro" id="IPR016187">
    <property type="entry name" value="CTDL_fold"/>
</dbReference>
<dbReference type="PANTHER" id="PTHR22803">
    <property type="entry name" value="MANNOSE, PHOSPHOLIPASE, LECTIN RECEPTOR RELATED"/>
    <property type="match status" value="1"/>
</dbReference>
<protein>
    <recommendedName>
        <fullName evidence="6">C-type lectin domain-containing protein</fullName>
    </recommendedName>
</protein>
<comment type="caution">
    <text evidence="7">The sequence shown here is derived from an EMBL/GenBank/DDBJ whole genome shotgun (WGS) entry which is preliminary data.</text>
</comment>
<evidence type="ECO:0000259" key="6">
    <source>
        <dbReference type="PROSITE" id="PS50041"/>
    </source>
</evidence>
<dbReference type="Pfam" id="PF00059">
    <property type="entry name" value="Lectin_C"/>
    <property type="match status" value="1"/>
</dbReference>
<evidence type="ECO:0000313" key="7">
    <source>
        <dbReference type="EMBL" id="KAK9533602.1"/>
    </source>
</evidence>
<dbReference type="PROSITE" id="PS50041">
    <property type="entry name" value="C_TYPE_LECTIN_2"/>
    <property type="match status" value="1"/>
</dbReference>
<feature type="domain" description="C-type lectin" evidence="6">
    <location>
        <begin position="163"/>
        <end position="296"/>
    </location>
</feature>
<dbReference type="InterPro" id="IPR016186">
    <property type="entry name" value="C-type_lectin-like/link_sf"/>
</dbReference>
<feature type="coiled-coil region" evidence="3">
    <location>
        <begin position="104"/>
        <end position="145"/>
    </location>
</feature>
<dbReference type="Proteomes" id="UP001488805">
    <property type="component" value="Unassembled WGS sequence"/>
</dbReference>
<dbReference type="InterPro" id="IPR018378">
    <property type="entry name" value="C-type_lectin_CS"/>
</dbReference>
<dbReference type="InterPro" id="IPR001304">
    <property type="entry name" value="C-type_lectin-like"/>
</dbReference>
<dbReference type="SMART" id="SM00034">
    <property type="entry name" value="CLECT"/>
    <property type="match status" value="1"/>
</dbReference>
<evidence type="ECO:0000256" key="4">
    <source>
        <dbReference type="SAM" id="MobiDB-lite"/>
    </source>
</evidence>
<keyword evidence="5" id="KW-1133">Transmembrane helix</keyword>
<sequence length="300" mass="33356">MISNDDYSTDGKSLHHDTGNSGSMSTVRVGSRSLPLYPLVAVCLGLLNAVLMLSAIVIGIYCGRVSGESTSDQITAQALIIEVKQIQIMHTQATNAQEEVRHTLETELGNHQQLKLQLEQMKALSDGLQGQIERLQMEKATLKANSSDILKSCGRCQSGWLLVNTSCYFHSVSQPSKSWQDSRADCIGRGADLAVINSLEEQVNLFEYLPKHSVGPWWIGPGSVWIGLTDIQTEHNWVWVNNVTLQNEGYWIDGEPNNHRSSGPEGEDCAALVNRRNPKATWYDAKCQDKKEWLCEMEPN</sequence>
<proteinExistence type="predicted"/>
<name>A0AAW1FG41_ZOAVI</name>
<keyword evidence="1" id="KW-0430">Lectin</keyword>
<accession>A0AAW1FG41</accession>
<keyword evidence="5" id="KW-0812">Transmembrane</keyword>
<dbReference type="InterPro" id="IPR050111">
    <property type="entry name" value="C-type_lectin/snaclec_domain"/>
</dbReference>
<evidence type="ECO:0000256" key="3">
    <source>
        <dbReference type="SAM" id="Coils"/>
    </source>
</evidence>
<dbReference type="GO" id="GO:0030246">
    <property type="term" value="F:carbohydrate binding"/>
    <property type="evidence" value="ECO:0007669"/>
    <property type="project" value="UniProtKB-KW"/>
</dbReference>
<dbReference type="SUPFAM" id="SSF56436">
    <property type="entry name" value="C-type lectin-like"/>
    <property type="match status" value="1"/>
</dbReference>
<keyword evidence="8" id="KW-1185">Reference proteome</keyword>
<dbReference type="EMBL" id="JBCEZU010000067">
    <property type="protein sequence ID" value="KAK9533602.1"/>
    <property type="molecule type" value="Genomic_DNA"/>
</dbReference>
<organism evidence="7 8">
    <name type="scientific">Zoarces viviparus</name>
    <name type="common">Viviparous eelpout</name>
    <name type="synonym">Blennius viviparus</name>
    <dbReference type="NCBI Taxonomy" id="48416"/>
    <lineage>
        <taxon>Eukaryota</taxon>
        <taxon>Metazoa</taxon>
        <taxon>Chordata</taxon>
        <taxon>Craniata</taxon>
        <taxon>Vertebrata</taxon>
        <taxon>Euteleostomi</taxon>
        <taxon>Actinopterygii</taxon>
        <taxon>Neopterygii</taxon>
        <taxon>Teleostei</taxon>
        <taxon>Neoteleostei</taxon>
        <taxon>Acanthomorphata</taxon>
        <taxon>Eupercaria</taxon>
        <taxon>Perciformes</taxon>
        <taxon>Cottioidei</taxon>
        <taxon>Zoarcales</taxon>
        <taxon>Zoarcidae</taxon>
        <taxon>Zoarcinae</taxon>
        <taxon>Zoarces</taxon>
    </lineage>
</organism>
<evidence type="ECO:0000256" key="5">
    <source>
        <dbReference type="SAM" id="Phobius"/>
    </source>
</evidence>
<evidence type="ECO:0000256" key="2">
    <source>
        <dbReference type="ARBA" id="ARBA00023157"/>
    </source>
</evidence>
<keyword evidence="2" id="KW-1015">Disulfide bond</keyword>
<evidence type="ECO:0000313" key="8">
    <source>
        <dbReference type="Proteomes" id="UP001488805"/>
    </source>
</evidence>
<feature type="transmembrane region" description="Helical" evidence="5">
    <location>
        <begin position="36"/>
        <end position="61"/>
    </location>
</feature>
<reference evidence="7 8" key="1">
    <citation type="journal article" date="2024" name="Genome Biol. Evol.">
        <title>Chromosome-level genome assembly of the viviparous eelpout Zoarces viviparus.</title>
        <authorList>
            <person name="Fuhrmann N."/>
            <person name="Brasseur M.V."/>
            <person name="Bakowski C.E."/>
            <person name="Podsiadlowski L."/>
            <person name="Prost S."/>
            <person name="Krehenwinkel H."/>
            <person name="Mayer C."/>
        </authorList>
    </citation>
    <scope>NUCLEOTIDE SEQUENCE [LARGE SCALE GENOMIC DNA]</scope>
    <source>
        <strain evidence="7">NO-MEL_2022_Ind0_liver</strain>
    </source>
</reference>
<dbReference type="AlphaFoldDB" id="A0AAW1FG41"/>
<feature type="region of interest" description="Disordered" evidence="4">
    <location>
        <begin position="1"/>
        <end position="25"/>
    </location>
</feature>
<keyword evidence="3" id="KW-0175">Coiled coil</keyword>
<dbReference type="Gene3D" id="3.10.100.10">
    <property type="entry name" value="Mannose-Binding Protein A, subunit A"/>
    <property type="match status" value="1"/>
</dbReference>
<dbReference type="InterPro" id="IPR033989">
    <property type="entry name" value="CD209-like_CTLD"/>
</dbReference>
<keyword evidence="5" id="KW-0472">Membrane</keyword>
<evidence type="ECO:0000256" key="1">
    <source>
        <dbReference type="ARBA" id="ARBA00022734"/>
    </source>
</evidence>
<dbReference type="CDD" id="cd03590">
    <property type="entry name" value="CLECT_DC-SIGN_like"/>
    <property type="match status" value="1"/>
</dbReference>